<dbReference type="STRING" id="658196.A0A397TIU7"/>
<organism evidence="2 3">
    <name type="scientific">Glomus cerebriforme</name>
    <dbReference type="NCBI Taxonomy" id="658196"/>
    <lineage>
        <taxon>Eukaryota</taxon>
        <taxon>Fungi</taxon>
        <taxon>Fungi incertae sedis</taxon>
        <taxon>Mucoromycota</taxon>
        <taxon>Glomeromycotina</taxon>
        <taxon>Glomeromycetes</taxon>
        <taxon>Glomerales</taxon>
        <taxon>Glomeraceae</taxon>
        <taxon>Glomus</taxon>
    </lineage>
</organism>
<feature type="compositionally biased region" description="Basic and acidic residues" evidence="1">
    <location>
        <begin position="205"/>
        <end position="230"/>
    </location>
</feature>
<dbReference type="EMBL" id="QKYT01000023">
    <property type="protein sequence ID" value="RIA97908.1"/>
    <property type="molecule type" value="Genomic_DNA"/>
</dbReference>
<sequence>MSNISILSNRDDDNDRIVVNQTKPSFLTFFGKNKNKDNSDNETPPDDEKKKNESKHVSKDYEDSLEYFRKQSEIEHALRREDNNNISINKKRKDNKKRNDSDDDDNTPIITFRDSNNSNEHLNTPPPSRPKNQRNTPSPSRSENQRDTPPPSRPEDQRTTTSSPNIPLYPELRVINKSPLDDLDDLYDHSEPPPSYDALFPDPPKIVKVDEKSLPPPPIEKKTIDTDIKKKPIFTDTKKKPITGTTHKETKLAIPPIPPKVNPLIPPKVPPKIPIPTARRDIIPPQPPHNSSQQPHNNTPSNIFLQEQASLPSSVYPPPFYVNRYNNNQS</sequence>
<protein>
    <submittedName>
        <fullName evidence="2">Uncharacterized protein</fullName>
    </submittedName>
</protein>
<name>A0A397TIU7_9GLOM</name>
<comment type="caution">
    <text evidence="2">The sequence shown here is derived from an EMBL/GenBank/DDBJ whole genome shotgun (WGS) entry which is preliminary data.</text>
</comment>
<feature type="compositionally biased region" description="Basic and acidic residues" evidence="1">
    <location>
        <begin position="46"/>
        <end position="83"/>
    </location>
</feature>
<evidence type="ECO:0000313" key="2">
    <source>
        <dbReference type="EMBL" id="RIA97908.1"/>
    </source>
</evidence>
<feature type="region of interest" description="Disordered" evidence="1">
    <location>
        <begin position="28"/>
        <end position="330"/>
    </location>
</feature>
<evidence type="ECO:0000313" key="3">
    <source>
        <dbReference type="Proteomes" id="UP000265703"/>
    </source>
</evidence>
<evidence type="ECO:0000256" key="1">
    <source>
        <dbReference type="SAM" id="MobiDB-lite"/>
    </source>
</evidence>
<accession>A0A397TIU7</accession>
<feature type="compositionally biased region" description="Polar residues" evidence="1">
    <location>
        <begin position="299"/>
        <end position="313"/>
    </location>
</feature>
<reference evidence="2 3" key="1">
    <citation type="submission" date="2018-06" db="EMBL/GenBank/DDBJ databases">
        <title>Comparative genomics reveals the genomic features of Rhizophagus irregularis, R. cerebriforme, R. diaphanum and Gigaspora rosea, and their symbiotic lifestyle signature.</title>
        <authorList>
            <person name="Morin E."/>
            <person name="San Clemente H."/>
            <person name="Chen E.C.H."/>
            <person name="De La Providencia I."/>
            <person name="Hainaut M."/>
            <person name="Kuo A."/>
            <person name="Kohler A."/>
            <person name="Murat C."/>
            <person name="Tang N."/>
            <person name="Roy S."/>
            <person name="Loubradou J."/>
            <person name="Henrissat B."/>
            <person name="Grigoriev I.V."/>
            <person name="Corradi N."/>
            <person name="Roux C."/>
            <person name="Martin F.M."/>
        </authorList>
    </citation>
    <scope>NUCLEOTIDE SEQUENCE [LARGE SCALE GENOMIC DNA]</scope>
    <source>
        <strain evidence="2 3">DAOM 227022</strain>
    </source>
</reference>
<gene>
    <name evidence="2" type="ORF">C1645_732036</name>
</gene>
<proteinExistence type="predicted"/>
<keyword evidence="3" id="KW-1185">Reference proteome</keyword>
<dbReference type="AlphaFoldDB" id="A0A397TIU7"/>
<dbReference type="Proteomes" id="UP000265703">
    <property type="component" value="Unassembled WGS sequence"/>
</dbReference>
<feature type="compositionally biased region" description="Low complexity" evidence="1">
    <location>
        <begin position="289"/>
        <end position="298"/>
    </location>
</feature>
<feature type="compositionally biased region" description="Polar residues" evidence="1">
    <location>
        <begin position="133"/>
        <end position="142"/>
    </location>
</feature>
<dbReference type="OrthoDB" id="2400158at2759"/>
<feature type="compositionally biased region" description="Pro residues" evidence="1">
    <location>
        <begin position="255"/>
        <end position="274"/>
    </location>
</feature>
<feature type="compositionally biased region" description="Polar residues" evidence="1">
    <location>
        <begin position="113"/>
        <end position="122"/>
    </location>
</feature>